<feature type="region of interest" description="Disordered" evidence="1">
    <location>
        <begin position="110"/>
        <end position="142"/>
    </location>
</feature>
<dbReference type="InParanoid" id="H3AC78"/>
<feature type="compositionally biased region" description="Low complexity" evidence="1">
    <location>
        <begin position="1101"/>
        <end position="1111"/>
    </location>
</feature>
<dbReference type="EMBL" id="AFYH01230876">
    <property type="status" value="NOT_ANNOTATED_CDS"/>
    <property type="molecule type" value="Genomic_DNA"/>
</dbReference>
<dbReference type="EMBL" id="AFYH01230871">
    <property type="status" value="NOT_ANNOTATED_CDS"/>
    <property type="molecule type" value="Genomic_DNA"/>
</dbReference>
<dbReference type="EMBL" id="AFYH01230868">
    <property type="status" value="NOT_ANNOTATED_CDS"/>
    <property type="molecule type" value="Genomic_DNA"/>
</dbReference>
<dbReference type="FunCoup" id="H3AC78">
    <property type="interactions" value="2317"/>
</dbReference>
<feature type="region of interest" description="Disordered" evidence="1">
    <location>
        <begin position="926"/>
        <end position="945"/>
    </location>
</feature>
<feature type="compositionally biased region" description="Low complexity" evidence="1">
    <location>
        <begin position="637"/>
        <end position="653"/>
    </location>
</feature>
<dbReference type="SUPFAM" id="SSF158639">
    <property type="entry name" value="ENT-like"/>
    <property type="match status" value="1"/>
</dbReference>
<dbReference type="PANTHER" id="PTHR16500:SF3">
    <property type="entry name" value="BRCA2-INTERACTING TRANSCRIPTIONAL REPRESSOR EMSY"/>
    <property type="match status" value="1"/>
</dbReference>
<dbReference type="eggNOG" id="KOG4675">
    <property type="taxonomic scope" value="Eukaryota"/>
</dbReference>
<dbReference type="GO" id="GO:0006355">
    <property type="term" value="P:regulation of DNA-templated transcription"/>
    <property type="evidence" value="ECO:0007669"/>
    <property type="project" value="InterPro"/>
</dbReference>
<dbReference type="EMBL" id="AFYH01230870">
    <property type="status" value="NOT_ANNOTATED_CDS"/>
    <property type="molecule type" value="Genomic_DNA"/>
</dbReference>
<dbReference type="GO" id="GO:0005654">
    <property type="term" value="C:nucleoplasm"/>
    <property type="evidence" value="ECO:0007669"/>
    <property type="project" value="TreeGrafter"/>
</dbReference>
<dbReference type="STRING" id="7897.ENSLACP00000007249"/>
<dbReference type="InterPro" id="IPR033482">
    <property type="entry name" value="EMSY"/>
</dbReference>
<dbReference type="PANTHER" id="PTHR16500">
    <property type="entry name" value="BRCA2-INTERACTING TRANSCRIPTIONAL REPRESSOR EMSY"/>
    <property type="match status" value="1"/>
</dbReference>
<dbReference type="EMBL" id="AFYH01230872">
    <property type="status" value="NOT_ANNOTATED_CDS"/>
    <property type="molecule type" value="Genomic_DNA"/>
</dbReference>
<accession>H3AC78</accession>
<evidence type="ECO:0000313" key="3">
    <source>
        <dbReference type="Proteomes" id="UP000008672"/>
    </source>
</evidence>
<dbReference type="EMBL" id="AFYH01230873">
    <property type="status" value="NOT_ANNOTATED_CDS"/>
    <property type="molecule type" value="Genomic_DNA"/>
</dbReference>
<organism evidence="2 3">
    <name type="scientific">Latimeria chalumnae</name>
    <name type="common">Coelacanth</name>
    <dbReference type="NCBI Taxonomy" id="7897"/>
    <lineage>
        <taxon>Eukaryota</taxon>
        <taxon>Metazoa</taxon>
        <taxon>Chordata</taxon>
        <taxon>Craniata</taxon>
        <taxon>Vertebrata</taxon>
        <taxon>Euteleostomi</taxon>
        <taxon>Coelacanthiformes</taxon>
        <taxon>Coelacanthidae</taxon>
        <taxon>Latimeria</taxon>
    </lineage>
</organism>
<evidence type="ECO:0000256" key="1">
    <source>
        <dbReference type="SAM" id="MobiDB-lite"/>
    </source>
</evidence>
<feature type="compositionally biased region" description="Pro residues" evidence="1">
    <location>
        <begin position="1122"/>
        <end position="1134"/>
    </location>
</feature>
<dbReference type="HOGENOM" id="CLU_007404_0_0_1"/>
<feature type="compositionally biased region" description="Low complexity" evidence="1">
    <location>
        <begin position="322"/>
        <end position="359"/>
    </location>
</feature>
<dbReference type="EMBL" id="AFYH01230875">
    <property type="status" value="NOT_ANNOTATED_CDS"/>
    <property type="molecule type" value="Genomic_DNA"/>
</dbReference>
<dbReference type="Proteomes" id="UP000008672">
    <property type="component" value="Unassembled WGS sequence"/>
</dbReference>
<feature type="compositionally biased region" description="Polar residues" evidence="1">
    <location>
        <begin position="613"/>
        <end position="622"/>
    </location>
</feature>
<gene>
    <name evidence="2" type="primary">EMSY</name>
</gene>
<feature type="region of interest" description="Disordered" evidence="1">
    <location>
        <begin position="322"/>
        <end position="367"/>
    </location>
</feature>
<reference evidence="3" key="1">
    <citation type="submission" date="2011-08" db="EMBL/GenBank/DDBJ databases">
        <title>The draft genome of Latimeria chalumnae.</title>
        <authorList>
            <person name="Di Palma F."/>
            <person name="Alfoldi J."/>
            <person name="Johnson J."/>
            <person name="Berlin A."/>
            <person name="Gnerre S."/>
            <person name="Jaffe D."/>
            <person name="MacCallum I."/>
            <person name="Young S."/>
            <person name="Walker B.J."/>
            <person name="Lander E."/>
            <person name="Lindblad-Toh K."/>
        </authorList>
    </citation>
    <scope>NUCLEOTIDE SEQUENCE [LARGE SCALE GENOMIC DNA]</scope>
    <source>
        <strain evidence="3">Wild caught</strain>
    </source>
</reference>
<dbReference type="EMBL" id="AFYH01230867">
    <property type="status" value="NOT_ANNOTATED_CDS"/>
    <property type="molecule type" value="Genomic_DNA"/>
</dbReference>
<dbReference type="EMBL" id="AFYH01230869">
    <property type="status" value="NOT_ANNOTATED_CDS"/>
    <property type="molecule type" value="Genomic_DNA"/>
</dbReference>
<evidence type="ECO:0000313" key="2">
    <source>
        <dbReference type="Ensembl" id="ENSLACP00000007249.1"/>
    </source>
</evidence>
<dbReference type="Gene3D" id="1.10.1240.40">
    <property type="entry name" value="ENT domain"/>
    <property type="match status" value="1"/>
</dbReference>
<feature type="region of interest" description="Disordered" evidence="1">
    <location>
        <begin position="613"/>
        <end position="655"/>
    </location>
</feature>
<feature type="compositionally biased region" description="Low complexity" evidence="1">
    <location>
        <begin position="69"/>
        <end position="86"/>
    </location>
</feature>
<dbReference type="Bgee" id="ENSLACG00000006429">
    <property type="expression patterns" value="Expressed in pectoral fin and 6 other cell types or tissues"/>
</dbReference>
<dbReference type="OMA" id="NTTTQKX"/>
<dbReference type="Ensembl" id="ENSLACT00000007309.1">
    <property type="protein sequence ID" value="ENSLACP00000007249.1"/>
    <property type="gene ID" value="ENSLACG00000006429.1"/>
</dbReference>
<dbReference type="AlphaFoldDB" id="H3AC78"/>
<dbReference type="InterPro" id="IPR036142">
    <property type="entry name" value="ENT_dom-like_sf"/>
</dbReference>
<feature type="region of interest" description="Disordered" evidence="1">
    <location>
        <begin position="69"/>
        <end position="98"/>
    </location>
</feature>
<reference evidence="2" key="2">
    <citation type="submission" date="2025-08" db="UniProtKB">
        <authorList>
            <consortium name="Ensembl"/>
        </authorList>
    </citation>
    <scope>IDENTIFICATION</scope>
</reference>
<dbReference type="EMBL" id="AFYH01230874">
    <property type="status" value="NOT_ANNOTATED_CDS"/>
    <property type="molecule type" value="Genomic_DNA"/>
</dbReference>
<feature type="compositionally biased region" description="Low complexity" evidence="1">
    <location>
        <begin position="128"/>
        <end position="138"/>
    </location>
</feature>
<name>H3AC78_LATCH</name>
<keyword evidence="3" id="KW-1185">Reference proteome</keyword>
<dbReference type="GeneTree" id="ENSGT00390000009554"/>
<feature type="region of interest" description="Disordered" evidence="1">
    <location>
        <begin position="1086"/>
        <end position="1141"/>
    </location>
</feature>
<protein>
    <submittedName>
        <fullName evidence="2">EMSY transcriptional repressor, BRCA2 interacting</fullName>
    </submittedName>
</protein>
<sequence length="1197" mass="126814">SMSGPNSSSEWSIEGRRLVPLMPRLVPQTAFTVTANAVANAAVQHNASLPSPAETGNKEVVVCYSYTSTTSTPTSTTVPSGSVATVKSPRPASPASNVVVLPSGSTVYVKSVSCSDEDEKPRKRRRTNSSSSSPVVTREVPKAVTPVSKTITVPVTSSSKMSNIMQSIANSLPPHMSPVKITFTKPSTQTTNTTTQKVIIVTTSPSSTFVPNILSKSHNYAAVTKLVPTSVITSTTQKQPMVITASQSSLVAAAAAAASSSSTLSSGPSTVAVTSVVSSTPSVVMSAVAQGGASSTAVKVSSARLPSPKTLVGSPTQILAQFPKQHQQSAKQQTQSPLQQQTQGTLSSQAAQQHIQQSQTPSGVKPTIQIKQESGVKIITQQMQPSKILPKPATATMQSSSSSPIMVVSSNGAIMTTKLVTTPSAYRASSLNSAGRLLLALGIADTFLQENSGAHYSLFWDMLCPLTAKKLNPNFVAGTTTKITTIPMTSKPNVIVVQKATGKGATFQGLPGKNVVTTLLNAGGEKTIQAMPAGTKPAIITATRPITKMIVTQPKGMGATVQPTTKIIPTKIVYGQQGKTQVLIKPKPVTFQAAMVSEHTRQLVTETLQQASRVAEGNSSAVQEGVVKEESHTYIDSSSSSIESSQSSQESQSVVHVITTRSQDWTDHEVSMESSPTIIYQEATSESQSATSTIKALLELQQTTVKEKMDAKPRQHTIDLSQMAVPIQMTHEKRQSPENPAITVVESDLVTEYISTDLMSPGEVALTSLLSASHQQLQSQPQRTLVQQQVVQAQTTSQAPVLVKSIPVSSTGTVTHIMQQVVSSHITSAKQMEDLGTEEGEVEEMDTLDPQTGLFYRSAQTLLQKPQKQSQLSADQSCVQAHMQQQPPMKQQLKQATTLEQLQAQHRLQQAAHQLYTKQLQKQTAVVQRDQEQPRAPLQQQQPPPQIVAKERLVSSAVTQPQQTVVQVLAVKAPQQQLPKLQQMPVQQRVQTQSQPMYTFSKQPASSEKLSAGQVQLPIITQGGTVTKITFDSHQAPTISKSASSDSGTKSAALATSVLPAQPSEKPGVADIVKISMMEAQIETNIEPMAVDSPSERTKVAKAAATVVSAPPSQPQQRKEPPGNPPAPAPPPLPAAAAAASSSVVVAAASSSSVPSSTPEKSEALAVPVTSQFIHIQNLTQKKTEEIPADILIQASP</sequence>
<proteinExistence type="predicted"/>
<reference evidence="2" key="3">
    <citation type="submission" date="2025-09" db="UniProtKB">
        <authorList>
            <consortium name="Ensembl"/>
        </authorList>
    </citation>
    <scope>IDENTIFICATION</scope>
</reference>